<organism evidence="3 4">
    <name type="scientific">Methylococcus capsulatus</name>
    <dbReference type="NCBI Taxonomy" id="414"/>
    <lineage>
        <taxon>Bacteria</taxon>
        <taxon>Pseudomonadati</taxon>
        <taxon>Pseudomonadota</taxon>
        <taxon>Gammaproteobacteria</taxon>
        <taxon>Methylococcales</taxon>
        <taxon>Methylococcaceae</taxon>
        <taxon>Methylococcus</taxon>
    </lineage>
</organism>
<sequence>MIVIDQELDTSGLMCPLPLLRLKKALQTLGSGQTVRVRATDPASVLDFGVYLEQAGHVLLDYAEEAGTHLFLIRKG</sequence>
<evidence type="ECO:0000259" key="2">
    <source>
        <dbReference type="PROSITE" id="PS01148"/>
    </source>
</evidence>
<dbReference type="CDD" id="cd00291">
    <property type="entry name" value="SirA_YedF_YeeD"/>
    <property type="match status" value="1"/>
</dbReference>
<name>A0ABZ2F5I3_METCP</name>
<keyword evidence="4" id="KW-1185">Reference proteome</keyword>
<dbReference type="PROSITE" id="PS01148">
    <property type="entry name" value="UPF0033"/>
    <property type="match status" value="1"/>
</dbReference>
<accession>A0ABZ2F5I3</accession>
<dbReference type="PANTHER" id="PTHR33279:SF6">
    <property type="entry name" value="SULFUR CARRIER PROTEIN YEDF-RELATED"/>
    <property type="match status" value="1"/>
</dbReference>
<dbReference type="RefSeq" id="WP_198322874.1">
    <property type="nucleotide sequence ID" value="NZ_CP104311.1"/>
</dbReference>
<feature type="domain" description="UPF0033" evidence="2">
    <location>
        <begin position="8"/>
        <end position="32"/>
    </location>
</feature>
<gene>
    <name evidence="3" type="ORF">N4J17_16300</name>
</gene>
<dbReference type="PANTHER" id="PTHR33279">
    <property type="entry name" value="SULFUR CARRIER PROTEIN YEDF-RELATED"/>
    <property type="match status" value="1"/>
</dbReference>
<evidence type="ECO:0000313" key="4">
    <source>
        <dbReference type="Proteomes" id="UP001359308"/>
    </source>
</evidence>
<dbReference type="Pfam" id="PF01206">
    <property type="entry name" value="TusA"/>
    <property type="match status" value="1"/>
</dbReference>
<proteinExistence type="inferred from homology"/>
<comment type="similarity">
    <text evidence="1">Belongs to the sulfur carrier protein TusA family.</text>
</comment>
<dbReference type="SUPFAM" id="SSF64307">
    <property type="entry name" value="SirA-like"/>
    <property type="match status" value="1"/>
</dbReference>
<dbReference type="InterPro" id="IPR001455">
    <property type="entry name" value="TusA-like"/>
</dbReference>
<dbReference type="Gene3D" id="3.30.110.40">
    <property type="entry name" value="TusA-like domain"/>
    <property type="match status" value="1"/>
</dbReference>
<evidence type="ECO:0000313" key="3">
    <source>
        <dbReference type="EMBL" id="WWF02004.1"/>
    </source>
</evidence>
<dbReference type="EMBL" id="CP104311">
    <property type="protein sequence ID" value="WWF02004.1"/>
    <property type="molecule type" value="Genomic_DNA"/>
</dbReference>
<reference evidence="3 4" key="1">
    <citation type="submission" date="2022-09" db="EMBL/GenBank/DDBJ databases">
        <authorList>
            <person name="Giprobiosintez L."/>
        </authorList>
    </citation>
    <scope>NUCLEOTIDE SEQUENCE [LARGE SCALE GENOMIC DNA]</scope>
    <source>
        <strain evidence="4">VKPM-B-12549 (GBS-15)</strain>
    </source>
</reference>
<protein>
    <submittedName>
        <fullName evidence="3">Sulfurtransferase TusA family protein</fullName>
    </submittedName>
</protein>
<dbReference type="Proteomes" id="UP001359308">
    <property type="component" value="Chromosome"/>
</dbReference>
<evidence type="ECO:0000256" key="1">
    <source>
        <dbReference type="ARBA" id="ARBA00008984"/>
    </source>
</evidence>
<dbReference type="InterPro" id="IPR036868">
    <property type="entry name" value="TusA-like_sf"/>
</dbReference>